<evidence type="ECO:0000256" key="8">
    <source>
        <dbReference type="ARBA" id="ARBA00023136"/>
    </source>
</evidence>
<dbReference type="GO" id="GO:0005886">
    <property type="term" value="C:plasma membrane"/>
    <property type="evidence" value="ECO:0007669"/>
    <property type="project" value="UniProtKB-ARBA"/>
</dbReference>
<evidence type="ECO:0000313" key="14">
    <source>
        <dbReference type="Proteomes" id="UP001549921"/>
    </source>
</evidence>
<feature type="domain" description="Nicastrin small lobe" evidence="12">
    <location>
        <begin position="36"/>
        <end position="208"/>
    </location>
</feature>
<feature type="chain" id="PRO_5044823505" description="Nicastrin" evidence="11">
    <location>
        <begin position="21"/>
        <end position="722"/>
    </location>
</feature>
<keyword evidence="8 10" id="KW-0472">Membrane</keyword>
<evidence type="ECO:0000256" key="6">
    <source>
        <dbReference type="ARBA" id="ARBA00022976"/>
    </source>
</evidence>
<keyword evidence="4 10" id="KW-0812">Transmembrane</keyword>
<gene>
    <name evidence="13" type="ORF">ABMA28_012067</name>
</gene>
<dbReference type="AlphaFoldDB" id="A0ABD0TLH0"/>
<organism evidence="13 14">
    <name type="scientific">Loxostege sticticalis</name>
    <name type="common">Beet webworm moth</name>
    <dbReference type="NCBI Taxonomy" id="481309"/>
    <lineage>
        <taxon>Eukaryota</taxon>
        <taxon>Metazoa</taxon>
        <taxon>Ecdysozoa</taxon>
        <taxon>Arthropoda</taxon>
        <taxon>Hexapoda</taxon>
        <taxon>Insecta</taxon>
        <taxon>Pterygota</taxon>
        <taxon>Neoptera</taxon>
        <taxon>Endopterygota</taxon>
        <taxon>Lepidoptera</taxon>
        <taxon>Glossata</taxon>
        <taxon>Ditrysia</taxon>
        <taxon>Pyraloidea</taxon>
        <taxon>Crambidae</taxon>
        <taxon>Pyraustinae</taxon>
        <taxon>Loxostege</taxon>
    </lineage>
</organism>
<dbReference type="GO" id="GO:0007219">
    <property type="term" value="P:Notch signaling pathway"/>
    <property type="evidence" value="ECO:0007669"/>
    <property type="project" value="UniProtKB-KW"/>
</dbReference>
<sequence length="722" mass="79610">MKMYQLGVLSFFCFIALSQSERLHEQIYSSIEGGAACFRRLNGTHQAGCSSTDKGAVGPVLMIKEINDALWLTQNGTAGPYIAVVSTALFHDIIEEFMNNPTNVAGILVYEDAYQITSAFTHDSKCPNEYSSGPGSTCSSSEPEGFVWNEKGTDLMRRDIPFPMFFLPESRIEEIKKIEECYQRYNLDRNAHSGKPLCSVQLHSFMFAAVDTVVCLRRSASSAILTPTKVCDPLGDQNVYYPLFSRAKENKEAKRPVILVTARIDTASLFDGISPGAASSVVGMVTLLNTAEVLRSMIPMSKTYGTNVIFTLLNGEAFDYIGSQKVAYDISRGAWPPIMPLSPTDIPLHIELGQIGGALLSHRDEESWPLYAFTPNLSNNVDKVSEFVNALSSDLKQYNMSLVMTATDNIPPSSLHSFRRILKNVTESGSLTEILIADHNAQFTNMFYNSALDDYTKIGFDYHNITVGSDGIFLQNDEILAKGIMNATEIQVKISRLATSLARTLYKKITEEEYTGANQASAHLVDEMMYCFLRSQMCRLLLAADYGNSGGTENLPQKPTPLYVGVSAYSLTAPVFAGHMLALFTGMHFPELNRTTCDRIDKSEFSYLYLKGWNNTGVCIQTTMNFSQAISPAFVERDYDYASGFYSTWTESVWQTMWARVFVAASGNGALAAFIAGAVATAIAAFLTFWIQRNAQRIFVNAPTGSLVSTDATTGILRTVNC</sequence>
<evidence type="ECO:0000256" key="1">
    <source>
        <dbReference type="ARBA" id="ARBA00004479"/>
    </source>
</evidence>
<evidence type="ECO:0000256" key="9">
    <source>
        <dbReference type="ARBA" id="ARBA00023180"/>
    </source>
</evidence>
<accession>A0ABD0TLH0</accession>
<dbReference type="InterPro" id="IPR041084">
    <property type="entry name" value="Ncstrn_small"/>
</dbReference>
<dbReference type="EMBL" id="JBEDNZ010000003">
    <property type="protein sequence ID" value="KAL0850203.1"/>
    <property type="molecule type" value="Genomic_DNA"/>
</dbReference>
<protein>
    <recommendedName>
        <fullName evidence="3">Nicastrin</fullName>
    </recommendedName>
</protein>
<evidence type="ECO:0000256" key="3">
    <source>
        <dbReference type="ARBA" id="ARBA00015303"/>
    </source>
</evidence>
<comment type="subcellular location">
    <subcellularLocation>
        <location evidence="1">Membrane</location>
        <topology evidence="1">Single-pass type I membrane protein</topology>
    </subcellularLocation>
</comment>
<proteinExistence type="inferred from homology"/>
<dbReference type="SUPFAM" id="SSF53187">
    <property type="entry name" value="Zn-dependent exopeptidases"/>
    <property type="match status" value="1"/>
</dbReference>
<feature type="transmembrane region" description="Helical" evidence="10">
    <location>
        <begin position="670"/>
        <end position="691"/>
    </location>
</feature>
<feature type="signal peptide" evidence="11">
    <location>
        <begin position="1"/>
        <end position="20"/>
    </location>
</feature>
<evidence type="ECO:0000259" key="12">
    <source>
        <dbReference type="Pfam" id="PF18266"/>
    </source>
</evidence>
<comment type="similarity">
    <text evidence="2">Belongs to the nicastrin family.</text>
</comment>
<name>A0ABD0TLH0_LOXSC</name>
<evidence type="ECO:0000313" key="13">
    <source>
        <dbReference type="EMBL" id="KAL0850203.1"/>
    </source>
</evidence>
<keyword evidence="9" id="KW-0325">Glycoprotein</keyword>
<keyword evidence="6" id="KW-0914">Notch signaling pathway</keyword>
<keyword evidence="5 11" id="KW-0732">Signal</keyword>
<evidence type="ECO:0000256" key="2">
    <source>
        <dbReference type="ARBA" id="ARBA00007717"/>
    </source>
</evidence>
<evidence type="ECO:0000256" key="11">
    <source>
        <dbReference type="SAM" id="SignalP"/>
    </source>
</evidence>
<evidence type="ECO:0000256" key="10">
    <source>
        <dbReference type="SAM" id="Phobius"/>
    </source>
</evidence>
<comment type="caution">
    <text evidence="13">The sequence shown here is derived from an EMBL/GenBank/DDBJ whole genome shotgun (WGS) entry which is preliminary data.</text>
</comment>
<dbReference type="Pfam" id="PF18266">
    <property type="entry name" value="Ncstrn_small"/>
    <property type="match status" value="1"/>
</dbReference>
<evidence type="ECO:0000256" key="5">
    <source>
        <dbReference type="ARBA" id="ARBA00022729"/>
    </source>
</evidence>
<evidence type="ECO:0000256" key="4">
    <source>
        <dbReference type="ARBA" id="ARBA00022692"/>
    </source>
</evidence>
<dbReference type="Gene3D" id="3.40.630.10">
    <property type="entry name" value="Zn peptidases"/>
    <property type="match status" value="1"/>
</dbReference>
<dbReference type="Proteomes" id="UP001549921">
    <property type="component" value="Unassembled WGS sequence"/>
</dbReference>
<dbReference type="InterPro" id="IPR008710">
    <property type="entry name" value="Nicastrin"/>
</dbReference>
<dbReference type="Pfam" id="PF05450">
    <property type="entry name" value="Nicastrin"/>
    <property type="match status" value="1"/>
</dbReference>
<dbReference type="PANTHER" id="PTHR21092:SF0">
    <property type="entry name" value="NICASTRIN"/>
    <property type="match status" value="1"/>
</dbReference>
<dbReference type="PANTHER" id="PTHR21092">
    <property type="entry name" value="NICASTRIN"/>
    <property type="match status" value="1"/>
</dbReference>
<reference evidence="13 14" key="1">
    <citation type="submission" date="2024-06" db="EMBL/GenBank/DDBJ databases">
        <title>A chromosome-level genome assembly of beet webworm, Loxostege sticticalis.</title>
        <authorList>
            <person name="Zhang Y."/>
        </authorList>
    </citation>
    <scope>NUCLEOTIDE SEQUENCE [LARGE SCALE GENOMIC DNA]</scope>
    <source>
        <strain evidence="13">AQ028</strain>
        <tissue evidence="13">Male pupae</tissue>
    </source>
</reference>
<evidence type="ECO:0000256" key="7">
    <source>
        <dbReference type="ARBA" id="ARBA00022989"/>
    </source>
</evidence>
<keyword evidence="7 10" id="KW-1133">Transmembrane helix</keyword>